<organism evidence="1">
    <name type="scientific">Anopheles darlingi</name>
    <name type="common">Mosquito</name>
    <dbReference type="NCBI Taxonomy" id="43151"/>
    <lineage>
        <taxon>Eukaryota</taxon>
        <taxon>Metazoa</taxon>
        <taxon>Ecdysozoa</taxon>
        <taxon>Arthropoda</taxon>
        <taxon>Hexapoda</taxon>
        <taxon>Insecta</taxon>
        <taxon>Pterygota</taxon>
        <taxon>Neoptera</taxon>
        <taxon>Endopterygota</taxon>
        <taxon>Diptera</taxon>
        <taxon>Nematocera</taxon>
        <taxon>Culicoidea</taxon>
        <taxon>Culicidae</taxon>
        <taxon>Anophelinae</taxon>
        <taxon>Anopheles</taxon>
    </lineage>
</organism>
<gene>
    <name evidence="1" type="ORF">AND_003182</name>
</gene>
<dbReference type="EMBL" id="ADMH02000784">
    <property type="protein sequence ID" value="ETN65058.1"/>
    <property type="molecule type" value="Genomic_DNA"/>
</dbReference>
<accession>W5JP18</accession>
<dbReference type="EnsemblMetazoa" id="ADAC003182-RA">
    <property type="protein sequence ID" value="ADAC003182-PA"/>
    <property type="gene ID" value="ADAC003182"/>
</dbReference>
<reference evidence="1 3" key="1">
    <citation type="journal article" date="2010" name="BMC Genomics">
        <title>Combination of measures distinguishes pre-miRNAs from other stem-loops in the genome of the newly sequenced Anopheles darlingi.</title>
        <authorList>
            <person name="Mendes N.D."/>
            <person name="Freitas A.T."/>
            <person name="Vasconcelos A.T."/>
            <person name="Sagot M.F."/>
        </authorList>
    </citation>
    <scope>NUCLEOTIDE SEQUENCE</scope>
</reference>
<name>W5JP18_ANODA</name>
<dbReference type="AlphaFoldDB" id="W5JP18"/>
<dbReference type="Proteomes" id="UP000000673">
    <property type="component" value="Unassembled WGS sequence"/>
</dbReference>
<keyword evidence="3" id="KW-1185">Reference proteome</keyword>
<evidence type="ECO:0000313" key="3">
    <source>
        <dbReference type="Proteomes" id="UP000000673"/>
    </source>
</evidence>
<reference evidence="1" key="3">
    <citation type="journal article" date="2013" name="Nucleic Acids Res.">
        <title>The genome of Anopheles darlingi, the main neotropical malaria vector.</title>
        <authorList>
            <person name="Marinotti O."/>
            <person name="Cerqueira G.C."/>
            <person name="de Almeida L.G."/>
            <person name="Ferro M.I."/>
            <person name="Loreto E.L."/>
            <person name="Zaha A."/>
            <person name="Teixeira S.M."/>
            <person name="Wespiser A.R."/>
            <person name="Almeida E Silva A."/>
            <person name="Schlindwein A.D."/>
            <person name="Pacheco A.C."/>
            <person name="Silva A.L."/>
            <person name="Graveley B.R."/>
            <person name="Walenz B.P."/>
            <person name="Lima Bde A."/>
            <person name="Ribeiro C.A."/>
            <person name="Nunes-Silva C.G."/>
            <person name="de Carvalho C.R."/>
            <person name="Soares C.M."/>
            <person name="de Menezes C.B."/>
            <person name="Matiolli C."/>
            <person name="Caffrey D."/>
            <person name="Araujo D.A."/>
            <person name="de Oliveira D.M."/>
            <person name="Golenbock D."/>
            <person name="Grisard E.C."/>
            <person name="Fantinatti-Garboggini F."/>
            <person name="de Carvalho F.M."/>
            <person name="Barcellos F.G."/>
            <person name="Prosdocimi F."/>
            <person name="May G."/>
            <person name="Azevedo Junior G.M."/>
            <person name="Guimaraes G.M."/>
            <person name="Goldman G.H."/>
            <person name="Padilha I.Q."/>
            <person name="Batista Jda S."/>
            <person name="Ferro J.A."/>
            <person name="Ribeiro J.M."/>
            <person name="Fietto J.L."/>
            <person name="Dabbas K.M."/>
            <person name="Cerdeira L."/>
            <person name="Agnez-Lima L.F."/>
            <person name="Brocchi M."/>
            <person name="de Carvalho M.O."/>
            <person name="Teixeira Mde M."/>
            <person name="Diniz Maia Mde M."/>
            <person name="Goldman M.H."/>
            <person name="Cruz Schneider M.P."/>
            <person name="Felipe M.S."/>
            <person name="Hungria M."/>
            <person name="Nicolas M.F."/>
            <person name="Pereira M."/>
            <person name="Montes M.A."/>
            <person name="Cantao M.E."/>
            <person name="Vincentz M."/>
            <person name="Rafael M.S."/>
            <person name="Silverman N."/>
            <person name="Stoco P.H."/>
            <person name="Souza R.C."/>
            <person name="Vicentini R."/>
            <person name="Gazzinelli R.T."/>
            <person name="Neves Rde O."/>
            <person name="Silva R."/>
            <person name="Astolfi-Filho S."/>
            <person name="Maciel T.E."/>
            <person name="Urmenyi T.P."/>
            <person name="Tadei W.P."/>
            <person name="Camargo E.P."/>
            <person name="de Vasconcelos A.T."/>
        </authorList>
    </citation>
    <scope>NUCLEOTIDE SEQUENCE</scope>
</reference>
<dbReference type="VEuPathDB" id="VectorBase:ADAR2_011002"/>
<dbReference type="VEuPathDB" id="VectorBase:ADAC003182"/>
<evidence type="ECO:0000313" key="1">
    <source>
        <dbReference type="EMBL" id="ETN65058.1"/>
    </source>
</evidence>
<dbReference type="STRING" id="43151.W5JP18"/>
<sequence length="81" mass="8949">MACPFAKHASSETFQRQPSIAEAPNWNLDEDLSEQAGDALTLTHLNAAIQLLTAPSNENVHEALRSLISKYSNRWPALSKM</sequence>
<dbReference type="OMA" id="SHRWPSI"/>
<proteinExistence type="predicted"/>
<dbReference type="eggNOG" id="KOG4171">
    <property type="taxonomic scope" value="Eukaryota"/>
</dbReference>
<protein>
    <submittedName>
        <fullName evidence="1 2">Uncharacterized protein</fullName>
    </submittedName>
</protein>
<evidence type="ECO:0000313" key="2">
    <source>
        <dbReference type="EnsemblMetazoa" id="ADAC003182-PA"/>
    </source>
</evidence>
<reference evidence="2" key="4">
    <citation type="submission" date="2015-06" db="UniProtKB">
        <authorList>
            <consortium name="EnsemblMetazoa"/>
        </authorList>
    </citation>
    <scope>IDENTIFICATION</scope>
</reference>
<dbReference type="HOGENOM" id="CLU_2575794_0_0_1"/>
<reference evidence="1" key="2">
    <citation type="submission" date="2010-05" db="EMBL/GenBank/DDBJ databases">
        <authorList>
            <person name="Almeida L.G."/>
            <person name="Nicolas M.F."/>
            <person name="Souza R.C."/>
            <person name="Vasconcelos A.T.R."/>
        </authorList>
    </citation>
    <scope>NUCLEOTIDE SEQUENCE</scope>
</reference>